<dbReference type="EMBL" id="KZ819635">
    <property type="protein sequence ID" value="PWN92244.1"/>
    <property type="molecule type" value="Genomic_DNA"/>
</dbReference>
<dbReference type="RefSeq" id="XP_025379442.1">
    <property type="nucleotide sequence ID" value="XM_025525750.1"/>
</dbReference>
<dbReference type="SMART" id="SM00271">
    <property type="entry name" value="DnaJ"/>
    <property type="match status" value="1"/>
</dbReference>
<evidence type="ECO:0000259" key="7">
    <source>
        <dbReference type="PROSITE" id="PS50076"/>
    </source>
</evidence>
<dbReference type="PRINTS" id="PR00625">
    <property type="entry name" value="JDOMAIN"/>
</dbReference>
<evidence type="ECO:0000256" key="1">
    <source>
        <dbReference type="ARBA" id="ARBA00004123"/>
    </source>
</evidence>
<dbReference type="GO" id="GO:0005681">
    <property type="term" value="C:spliceosomal complex"/>
    <property type="evidence" value="ECO:0007669"/>
    <property type="project" value="TreeGrafter"/>
</dbReference>
<dbReference type="OrthoDB" id="376357at2759"/>
<evidence type="ECO:0000256" key="6">
    <source>
        <dbReference type="SAM" id="MobiDB-lite"/>
    </source>
</evidence>
<name>A0A316YTY6_9BASI</name>
<dbReference type="STRING" id="215250.A0A316YTY6"/>
<dbReference type="InParanoid" id="A0A316YTY6"/>
<organism evidence="8 9">
    <name type="scientific">Acaromyces ingoldii</name>
    <dbReference type="NCBI Taxonomy" id="215250"/>
    <lineage>
        <taxon>Eukaryota</taxon>
        <taxon>Fungi</taxon>
        <taxon>Dikarya</taxon>
        <taxon>Basidiomycota</taxon>
        <taxon>Ustilaginomycotina</taxon>
        <taxon>Exobasidiomycetes</taxon>
        <taxon>Exobasidiales</taxon>
        <taxon>Cryptobasidiaceae</taxon>
        <taxon>Acaromyces</taxon>
    </lineage>
</organism>
<dbReference type="AlphaFoldDB" id="A0A316YTY6"/>
<dbReference type="InterPro" id="IPR036869">
    <property type="entry name" value="J_dom_sf"/>
</dbReference>
<dbReference type="InterPro" id="IPR001623">
    <property type="entry name" value="DnaJ_domain"/>
</dbReference>
<keyword evidence="4" id="KW-0143">Chaperone</keyword>
<dbReference type="InterPro" id="IPR052094">
    <property type="entry name" value="Pre-mRNA-splicing_ERAD"/>
</dbReference>
<dbReference type="Proteomes" id="UP000245768">
    <property type="component" value="Unassembled WGS sequence"/>
</dbReference>
<feature type="region of interest" description="Disordered" evidence="6">
    <location>
        <begin position="329"/>
        <end position="429"/>
    </location>
</feature>
<dbReference type="PANTHER" id="PTHR44313:SF1">
    <property type="entry name" value="DNAJ HOMOLOG SUBFAMILY C MEMBER 17"/>
    <property type="match status" value="1"/>
</dbReference>
<dbReference type="PROSITE" id="PS50076">
    <property type="entry name" value="DNAJ_2"/>
    <property type="match status" value="1"/>
</dbReference>
<dbReference type="CDD" id="cd06257">
    <property type="entry name" value="DnaJ"/>
    <property type="match status" value="1"/>
</dbReference>
<evidence type="ECO:0000313" key="8">
    <source>
        <dbReference type="EMBL" id="PWN92244.1"/>
    </source>
</evidence>
<dbReference type="SUPFAM" id="SSF46565">
    <property type="entry name" value="Chaperone J-domain"/>
    <property type="match status" value="1"/>
</dbReference>
<comment type="subcellular location">
    <subcellularLocation>
        <location evidence="2">Cytoplasm</location>
    </subcellularLocation>
    <subcellularLocation>
        <location evidence="1">Nucleus</location>
    </subcellularLocation>
</comment>
<keyword evidence="5" id="KW-0539">Nucleus</keyword>
<keyword evidence="3" id="KW-0963">Cytoplasm</keyword>
<keyword evidence="9" id="KW-1185">Reference proteome</keyword>
<dbReference type="GeneID" id="37047666"/>
<gene>
    <name evidence="8" type="ORF">FA10DRAFT_87536</name>
</gene>
<feature type="region of interest" description="Disordered" evidence="6">
    <location>
        <begin position="71"/>
        <end position="159"/>
    </location>
</feature>
<feature type="region of interest" description="Disordered" evidence="6">
    <location>
        <begin position="295"/>
        <end position="314"/>
    </location>
</feature>
<reference evidence="8 9" key="1">
    <citation type="journal article" date="2018" name="Mol. Biol. Evol.">
        <title>Broad Genomic Sampling Reveals a Smut Pathogenic Ancestry of the Fungal Clade Ustilaginomycotina.</title>
        <authorList>
            <person name="Kijpornyongpan T."/>
            <person name="Mondo S.J."/>
            <person name="Barry K."/>
            <person name="Sandor L."/>
            <person name="Lee J."/>
            <person name="Lipzen A."/>
            <person name="Pangilinan J."/>
            <person name="LaButti K."/>
            <person name="Hainaut M."/>
            <person name="Henrissat B."/>
            <person name="Grigoriev I.V."/>
            <person name="Spatafora J.W."/>
            <person name="Aime M.C."/>
        </authorList>
    </citation>
    <scope>NUCLEOTIDE SEQUENCE [LARGE SCALE GENOMIC DNA]</scope>
    <source>
        <strain evidence="8 9">MCA 4198</strain>
    </source>
</reference>
<evidence type="ECO:0000256" key="3">
    <source>
        <dbReference type="ARBA" id="ARBA00022490"/>
    </source>
</evidence>
<evidence type="ECO:0000256" key="5">
    <source>
        <dbReference type="ARBA" id="ARBA00023242"/>
    </source>
</evidence>
<dbReference type="GO" id="GO:0005737">
    <property type="term" value="C:cytoplasm"/>
    <property type="evidence" value="ECO:0007669"/>
    <property type="project" value="UniProtKB-SubCell"/>
</dbReference>
<accession>A0A316YTY6</accession>
<dbReference type="Gene3D" id="1.10.287.110">
    <property type="entry name" value="DnaJ domain"/>
    <property type="match status" value="1"/>
</dbReference>
<evidence type="ECO:0000256" key="4">
    <source>
        <dbReference type="ARBA" id="ARBA00023186"/>
    </source>
</evidence>
<dbReference type="PANTHER" id="PTHR44313">
    <property type="entry name" value="DNAJ HOMOLOG SUBFAMILY C MEMBER 17"/>
    <property type="match status" value="1"/>
</dbReference>
<dbReference type="GO" id="GO:0000390">
    <property type="term" value="P:spliceosomal complex disassembly"/>
    <property type="evidence" value="ECO:0007669"/>
    <property type="project" value="TreeGrafter"/>
</dbReference>
<feature type="compositionally biased region" description="Basic and acidic residues" evidence="6">
    <location>
        <begin position="418"/>
        <end position="429"/>
    </location>
</feature>
<protein>
    <submittedName>
        <fullName evidence="8">DnaJ-domain-containing protein</fullName>
    </submittedName>
</protein>
<evidence type="ECO:0000256" key="2">
    <source>
        <dbReference type="ARBA" id="ARBA00004496"/>
    </source>
</evidence>
<evidence type="ECO:0000313" key="9">
    <source>
        <dbReference type="Proteomes" id="UP000245768"/>
    </source>
</evidence>
<feature type="compositionally biased region" description="Polar residues" evidence="6">
    <location>
        <begin position="369"/>
        <end position="408"/>
    </location>
</feature>
<dbReference type="Pfam" id="PF00226">
    <property type="entry name" value="DnaJ"/>
    <property type="match status" value="1"/>
</dbReference>
<proteinExistence type="predicted"/>
<feature type="domain" description="J" evidence="7">
    <location>
        <begin position="8"/>
        <end position="81"/>
    </location>
</feature>
<sequence length="443" mass="48914">MTTDSSEDYFGILGVSPDATDAEIKKAYHKLSLSLHPDKARDVEPAVAVARFQEMKLAYEVLMDPATRLAAAERQKVDRARKERRSAYEGKRKEMADELERREEEDRVKRKKQGDAQRDMQRTLEKLREEGRRLREEKERKMRQEEEGPRRERKQEEERERIAMLEEQKRQQELRESEPALGPLDLTVTVKFPSEQYVDLCREGEGGGGLESRLAQALQVRFGPLDSLLANAPKMRKSGKMASEASAHATFKTLDAAFAAVRAGSQLRAGTPTGEAKCLQDVWIGWAAGVAKGKHEQEAGGVAQPPPQGSMPGEPARITWLRQRGLLSGQASSEASPDVKVGSDATRGDPVQSNGKADEDDILGRMMASSKSAVNSGDNNNAAPPKFSFTTSSLNSPASAPHTSQGNSGAAVDFESATLERMREAERRRVEEAIRKADEEALS</sequence>